<sequence>MRHLLLIVYFLSSLFLFSQNQRFKSFSIKEGLSQSTVNCIIQDQMGLIWIGTQDGLNKYDGHEFTHYKKQYNDSNSIPDNNIQSLTEDSKGNIWIGTYGGGIAIYNPKSNSFKRLNSSNSLLSDDIIMCFKEFQNSMYIGTKRGGLNTFNYENEKITPIELDNNTQIQVRDIETFNNTVYAATSLGGIHYFQKSVWVKLLDTIQIQTIHSINNQLLLGGVHGELFMSSSNYFKFNKLKIEGLKNDGIWGICSDNSNSLWLGTFGGGLLKINATNFSLTHTYKNNIEDINSISHDVILSILKDKDGGIWIGTLGGGINYFEPSNQNFTHYNDISGLSNNVVMSFLENKEELYIGTYGGGLNLFNKKTNSFKTLDNVSAKIIRCIYKDNDGILWLGTYGNGLIEYNPKTGIAKQILNQVADDVWCITEINNNLWFGTWGSGLIKYDKKTANYTQYLSNDEFNSISENTVLTLAKTSDNNLWIGTYGSGLNYFNISNDEFTSFGYNGATSKETNNKKIRSIYVDENSNLWIGTDGGGLNHYNNEKQTFSYITTEQNLPNNVVYGVVEDKNKNIWVTTNYGLCRYSKKNKSISNFDYDDGLQNNEFNQGALYFKDELIYAGGINGFNVFNPKEVESSTKNTFTLLTSMKVMGKEFNPPIRFLDSINLNYSSNFLSFQFSYIDYSGKIQYRCKLEGFDKDWNYLENRNFMNYTNLPPGNYSLKFQGKRMGNWNNKYSILKINIPPPFWKTYWFYLLIIVLVLAGFYTFYVLKQKNLLKRNTELENIVKERTREIHQQNISLEEQKKEVELQKEITELKHYEIQSSINYARRIQSAILPSAKIISQFLPESFVLYKPKDIVAGDFYWMEKKNDKILIAAADCTGHGVPGAMVSVVCNNALNRSVREHGLTNPAEILNKSREIVIAEFEKSEEEVKDGMDIALCSITKNEKNYILEYAGANNPLWIIRGNELIETKANKQPIGSFRSSQDFTSHTFTLKPNDTIYIFSDGYVDQFGGEKGKKFKAKAFKELLLKIVSKTMEEQKLILEKSFETWKGDLEQIDDVCVIGFRL</sequence>
<dbReference type="Proteomes" id="UP000321721">
    <property type="component" value="Unassembled WGS sequence"/>
</dbReference>
<keyword evidence="3" id="KW-0812">Transmembrane</keyword>
<dbReference type="SUPFAM" id="SSF63829">
    <property type="entry name" value="Calcium-dependent phosphotriesterase"/>
    <property type="match status" value="3"/>
</dbReference>
<dbReference type="Pfam" id="PF07495">
    <property type="entry name" value="Y_Y_Y"/>
    <property type="match status" value="1"/>
</dbReference>
<dbReference type="Pfam" id="PF07494">
    <property type="entry name" value="Reg_prop"/>
    <property type="match status" value="7"/>
</dbReference>
<dbReference type="OrthoDB" id="1522078at2"/>
<keyword evidence="6" id="KW-1185">Reference proteome</keyword>
<keyword evidence="2" id="KW-0175">Coiled coil</keyword>
<evidence type="ECO:0000256" key="2">
    <source>
        <dbReference type="SAM" id="Coils"/>
    </source>
</evidence>
<keyword evidence="3" id="KW-1133">Transmembrane helix</keyword>
<dbReference type="Pfam" id="PF07228">
    <property type="entry name" value="SpoIIE"/>
    <property type="match status" value="1"/>
</dbReference>
<evidence type="ECO:0000259" key="4">
    <source>
        <dbReference type="SMART" id="SM00331"/>
    </source>
</evidence>
<dbReference type="InterPro" id="IPR036457">
    <property type="entry name" value="PPM-type-like_dom_sf"/>
</dbReference>
<dbReference type="GO" id="GO:0000155">
    <property type="term" value="F:phosphorelay sensor kinase activity"/>
    <property type="evidence" value="ECO:0007669"/>
    <property type="project" value="TreeGrafter"/>
</dbReference>
<evidence type="ECO:0000256" key="1">
    <source>
        <dbReference type="ARBA" id="ARBA00022553"/>
    </source>
</evidence>
<dbReference type="SMART" id="SM00331">
    <property type="entry name" value="PP2C_SIG"/>
    <property type="match status" value="1"/>
</dbReference>
<dbReference type="Gene3D" id="2.130.10.10">
    <property type="entry name" value="YVTN repeat-like/Quinoprotein amine dehydrogenase"/>
    <property type="match status" value="2"/>
</dbReference>
<dbReference type="Gene3D" id="3.60.40.10">
    <property type="entry name" value="PPM-type phosphatase domain"/>
    <property type="match status" value="1"/>
</dbReference>
<feature type="transmembrane region" description="Helical" evidence="3">
    <location>
        <begin position="746"/>
        <end position="766"/>
    </location>
</feature>
<gene>
    <name evidence="5" type="ORF">FRY74_01110</name>
</gene>
<keyword evidence="1" id="KW-0597">Phosphoprotein</keyword>
<evidence type="ECO:0000313" key="6">
    <source>
        <dbReference type="Proteomes" id="UP000321721"/>
    </source>
</evidence>
<dbReference type="InterPro" id="IPR015943">
    <property type="entry name" value="WD40/YVTN_repeat-like_dom_sf"/>
</dbReference>
<proteinExistence type="predicted"/>
<feature type="coiled-coil region" evidence="2">
    <location>
        <begin position="782"/>
        <end position="813"/>
    </location>
</feature>
<dbReference type="InterPro" id="IPR011123">
    <property type="entry name" value="Y_Y_Y"/>
</dbReference>
<organism evidence="5 6">
    <name type="scientific">Vicingus serpentipes</name>
    <dbReference type="NCBI Taxonomy" id="1926625"/>
    <lineage>
        <taxon>Bacteria</taxon>
        <taxon>Pseudomonadati</taxon>
        <taxon>Bacteroidota</taxon>
        <taxon>Flavobacteriia</taxon>
        <taxon>Flavobacteriales</taxon>
        <taxon>Vicingaceae</taxon>
        <taxon>Vicingus</taxon>
    </lineage>
</organism>
<dbReference type="InterPro" id="IPR013783">
    <property type="entry name" value="Ig-like_fold"/>
</dbReference>
<protein>
    <submittedName>
        <fullName evidence="5">SpoIIE family protein phosphatase</fullName>
    </submittedName>
</protein>
<dbReference type="EMBL" id="VOOS01000001">
    <property type="protein sequence ID" value="TXB66813.1"/>
    <property type="molecule type" value="Genomic_DNA"/>
</dbReference>
<name>A0A5C6RXB3_9FLAO</name>
<feature type="domain" description="PPM-type phosphatase" evidence="4">
    <location>
        <begin position="844"/>
        <end position="1064"/>
    </location>
</feature>
<dbReference type="InterPro" id="IPR001932">
    <property type="entry name" value="PPM-type_phosphatase-like_dom"/>
</dbReference>
<dbReference type="InterPro" id="IPR011110">
    <property type="entry name" value="Reg_prop"/>
</dbReference>
<evidence type="ECO:0000256" key="3">
    <source>
        <dbReference type="SAM" id="Phobius"/>
    </source>
</evidence>
<comment type="caution">
    <text evidence="5">The sequence shown here is derived from an EMBL/GenBank/DDBJ whole genome shotgun (WGS) entry which is preliminary data.</text>
</comment>
<evidence type="ECO:0000313" key="5">
    <source>
        <dbReference type="EMBL" id="TXB66813.1"/>
    </source>
</evidence>
<dbReference type="AlphaFoldDB" id="A0A5C6RXB3"/>
<reference evidence="5 6" key="1">
    <citation type="submission" date="2019-08" db="EMBL/GenBank/DDBJ databases">
        <title>Genome of Vicingus serpentipes NCIMB 15042.</title>
        <authorList>
            <person name="Bowman J.P."/>
        </authorList>
    </citation>
    <scope>NUCLEOTIDE SEQUENCE [LARGE SCALE GENOMIC DNA]</scope>
    <source>
        <strain evidence="5 6">NCIMB 15042</strain>
    </source>
</reference>
<keyword evidence="3" id="KW-0472">Membrane</keyword>
<dbReference type="PANTHER" id="PTHR43547:SF2">
    <property type="entry name" value="HYBRID SIGNAL TRANSDUCTION HISTIDINE KINASE C"/>
    <property type="match status" value="1"/>
</dbReference>
<dbReference type="PANTHER" id="PTHR43547">
    <property type="entry name" value="TWO-COMPONENT HISTIDINE KINASE"/>
    <property type="match status" value="1"/>
</dbReference>
<dbReference type="Gene3D" id="2.60.40.10">
    <property type="entry name" value="Immunoglobulins"/>
    <property type="match status" value="1"/>
</dbReference>
<accession>A0A5C6RXB3</accession>